<evidence type="ECO:0000313" key="2">
    <source>
        <dbReference type="Proteomes" id="UP001224644"/>
    </source>
</evidence>
<dbReference type="EMBL" id="JAUFPX010000012">
    <property type="protein sequence ID" value="MDN3591673.1"/>
    <property type="molecule type" value="Genomic_DNA"/>
</dbReference>
<dbReference type="Proteomes" id="UP001224644">
    <property type="component" value="Unassembled WGS sequence"/>
</dbReference>
<evidence type="ECO:0000313" key="1">
    <source>
        <dbReference type="EMBL" id="MDN3591673.1"/>
    </source>
</evidence>
<reference evidence="2" key="1">
    <citation type="journal article" date="2019" name="Int. J. Syst. Evol. Microbiol.">
        <title>The Global Catalogue of Microorganisms (GCM) 10K type strain sequencing project: providing services to taxonomists for standard genome sequencing and annotation.</title>
        <authorList>
            <consortium name="The Broad Institute Genomics Platform"/>
            <consortium name="The Broad Institute Genome Sequencing Center for Infectious Disease"/>
            <person name="Wu L."/>
            <person name="Ma J."/>
        </authorList>
    </citation>
    <scope>NUCLEOTIDE SEQUENCE [LARGE SCALE GENOMIC DNA]</scope>
    <source>
        <strain evidence="2">CECT 7069</strain>
    </source>
</reference>
<gene>
    <name evidence="1" type="ORF">QWZ12_13790</name>
</gene>
<proteinExistence type="predicted"/>
<accession>A0ABT8BIF8</accession>
<comment type="caution">
    <text evidence="1">The sequence shown here is derived from an EMBL/GenBank/DDBJ whole genome shotgun (WGS) entry which is preliminary data.</text>
</comment>
<name>A0ABT8BIF8_9HYPH</name>
<keyword evidence="2" id="KW-1185">Reference proteome</keyword>
<dbReference type="RefSeq" id="WP_238225729.1">
    <property type="nucleotide sequence ID" value="NZ_BPQD01000014.1"/>
</dbReference>
<protein>
    <submittedName>
        <fullName evidence="1">Uncharacterized protein</fullName>
    </submittedName>
</protein>
<organism evidence="1 2">
    <name type="scientific">Methylobacterium adhaesivum</name>
    <dbReference type="NCBI Taxonomy" id="333297"/>
    <lineage>
        <taxon>Bacteria</taxon>
        <taxon>Pseudomonadati</taxon>
        <taxon>Pseudomonadota</taxon>
        <taxon>Alphaproteobacteria</taxon>
        <taxon>Hyphomicrobiales</taxon>
        <taxon>Methylobacteriaceae</taxon>
        <taxon>Methylobacterium</taxon>
    </lineage>
</organism>
<sequence length="58" mass="6299">MDEVVDGPCEPREDDGRRLRRPARMPCFGIGPTTLQVETVAACTLNPMGVVRTLGRGT</sequence>